<protein>
    <submittedName>
        <fullName evidence="2">Uncharacterized protein</fullName>
    </submittedName>
</protein>
<evidence type="ECO:0000256" key="1">
    <source>
        <dbReference type="SAM" id="MobiDB-lite"/>
    </source>
</evidence>
<dbReference type="Proteomes" id="UP001589891">
    <property type="component" value="Unassembled WGS sequence"/>
</dbReference>
<gene>
    <name evidence="2" type="ORF">ACFFGX_21380</name>
</gene>
<feature type="compositionally biased region" description="Low complexity" evidence="1">
    <location>
        <begin position="46"/>
        <end position="59"/>
    </location>
</feature>
<feature type="region of interest" description="Disordered" evidence="1">
    <location>
        <begin position="1"/>
        <end position="20"/>
    </location>
</feature>
<evidence type="ECO:0000313" key="2">
    <source>
        <dbReference type="EMBL" id="MFC0711985.1"/>
    </source>
</evidence>
<reference evidence="2 3" key="1">
    <citation type="submission" date="2024-09" db="EMBL/GenBank/DDBJ databases">
        <authorList>
            <person name="Sun Q."/>
            <person name="Mori K."/>
        </authorList>
    </citation>
    <scope>NUCLEOTIDE SEQUENCE [LARGE SCALE GENOMIC DNA]</scope>
    <source>
        <strain evidence="2 3">NCAIM B.01794</strain>
    </source>
</reference>
<name>A0ABV6SUJ7_AZOPA</name>
<accession>A0ABV6SUJ7</accession>
<proteinExistence type="predicted"/>
<organism evidence="2 3">
    <name type="scientific">Azorhizophilus paspali</name>
    <name type="common">Azotobacter paspali</name>
    <dbReference type="NCBI Taxonomy" id="69963"/>
    <lineage>
        <taxon>Bacteria</taxon>
        <taxon>Pseudomonadati</taxon>
        <taxon>Pseudomonadota</taxon>
        <taxon>Gammaproteobacteria</taxon>
        <taxon>Pseudomonadales</taxon>
        <taxon>Pseudomonadaceae</taxon>
        <taxon>Azorhizophilus</taxon>
    </lineage>
</organism>
<comment type="caution">
    <text evidence="2">The sequence shown here is derived from an EMBL/GenBank/DDBJ whole genome shotgun (WGS) entry which is preliminary data.</text>
</comment>
<dbReference type="EMBL" id="JBHLSS010000145">
    <property type="protein sequence ID" value="MFC0711985.1"/>
    <property type="molecule type" value="Genomic_DNA"/>
</dbReference>
<feature type="region of interest" description="Disordered" evidence="1">
    <location>
        <begin position="43"/>
        <end position="68"/>
    </location>
</feature>
<sequence length="97" mass="10242">MPIICEPRNQPARASPTKTSCCMNTTFSETSRHGMHRPIARAGRISSSGCSNSGRSWNSPPDCSTSIPHGGLASSRAVVWAPATRAISSGEACRLRA</sequence>
<evidence type="ECO:0000313" key="3">
    <source>
        <dbReference type="Proteomes" id="UP001589891"/>
    </source>
</evidence>
<keyword evidence="3" id="KW-1185">Reference proteome</keyword>